<dbReference type="Proteomes" id="UP001281203">
    <property type="component" value="Unassembled WGS sequence"/>
</dbReference>
<dbReference type="InterPro" id="IPR036421">
    <property type="entry name" value="Fe_dep_repressor_sf"/>
</dbReference>
<evidence type="ECO:0000256" key="4">
    <source>
        <dbReference type="ARBA" id="ARBA00023163"/>
    </source>
</evidence>
<evidence type="ECO:0000256" key="3">
    <source>
        <dbReference type="ARBA" id="ARBA00023125"/>
    </source>
</evidence>
<dbReference type="InterPro" id="IPR001367">
    <property type="entry name" value="Fe_dep_repressor"/>
</dbReference>
<proteinExistence type="inferred from homology"/>
<name>A0ABU3WZN5_9EURY</name>
<organism evidence="6 7">
    <name type="scientific">Methanoculleus caldifontis</name>
    <dbReference type="NCBI Taxonomy" id="2651577"/>
    <lineage>
        <taxon>Archaea</taxon>
        <taxon>Methanobacteriati</taxon>
        <taxon>Methanobacteriota</taxon>
        <taxon>Stenosarchaea group</taxon>
        <taxon>Methanomicrobia</taxon>
        <taxon>Methanomicrobiales</taxon>
        <taxon>Methanomicrobiaceae</taxon>
        <taxon>Methanoculleus</taxon>
    </lineage>
</organism>
<dbReference type="Gene3D" id="1.10.10.10">
    <property type="entry name" value="Winged helix-like DNA-binding domain superfamily/Winged helix DNA-binding domain"/>
    <property type="match status" value="1"/>
</dbReference>
<dbReference type="EMBL" id="WBKO01000001">
    <property type="protein sequence ID" value="MDV2481171.1"/>
    <property type="molecule type" value="Genomic_DNA"/>
</dbReference>
<dbReference type="PANTHER" id="PTHR33238:SF7">
    <property type="entry name" value="IRON-DEPENDENT TRANSCRIPTIONAL REGULATOR"/>
    <property type="match status" value="1"/>
</dbReference>
<evidence type="ECO:0000256" key="1">
    <source>
        <dbReference type="ARBA" id="ARBA00007871"/>
    </source>
</evidence>
<comment type="caution">
    <text evidence="6">The sequence shown here is derived from an EMBL/GenBank/DDBJ whole genome shotgun (WGS) entry which is preliminary data.</text>
</comment>
<dbReference type="InterPro" id="IPR022687">
    <property type="entry name" value="HTH_DTXR"/>
</dbReference>
<keyword evidence="2" id="KW-0805">Transcription regulation</keyword>
<dbReference type="SUPFAM" id="SSF46785">
    <property type="entry name" value="Winged helix' DNA-binding domain"/>
    <property type="match status" value="1"/>
</dbReference>
<evidence type="ECO:0000313" key="7">
    <source>
        <dbReference type="Proteomes" id="UP001281203"/>
    </source>
</evidence>
<dbReference type="SMART" id="SM00529">
    <property type="entry name" value="HTH_DTXR"/>
    <property type="match status" value="1"/>
</dbReference>
<keyword evidence="4" id="KW-0804">Transcription</keyword>
<dbReference type="PANTHER" id="PTHR33238">
    <property type="entry name" value="IRON (METAL) DEPENDENT REPRESSOR, DTXR FAMILY"/>
    <property type="match status" value="1"/>
</dbReference>
<dbReference type="Gene3D" id="1.10.60.10">
    <property type="entry name" value="Iron dependent repressor, metal binding and dimerisation domain"/>
    <property type="match status" value="1"/>
</dbReference>
<sequence>MVVCGAFHVLVQKRLQGRVAGVRAWKRAAAQQHLLIAAKNRYDVKNLSRTAEDYLEAILNVTLEKGYARTKDVACELGLSPSSVVEMFRKLDGMGLIEYRRYEGVVLKPAGREVAEAIKSRHDTLKEFLKIIHVPEKVAESDACYMEHELHPATIRQIRLLVEALRSDSGISEHIRRSTPPQERRAA</sequence>
<dbReference type="Pfam" id="PF02742">
    <property type="entry name" value="Fe_dep_repr_C"/>
    <property type="match status" value="1"/>
</dbReference>
<dbReference type="InterPro" id="IPR036388">
    <property type="entry name" value="WH-like_DNA-bd_sf"/>
</dbReference>
<comment type="similarity">
    <text evidence="1">Belongs to the DtxR/MntR family.</text>
</comment>
<dbReference type="InterPro" id="IPR050536">
    <property type="entry name" value="DtxR_MntR_Metal-Reg"/>
</dbReference>
<keyword evidence="7" id="KW-1185">Reference proteome</keyword>
<keyword evidence="3" id="KW-0238">DNA-binding</keyword>
<dbReference type="Pfam" id="PF01325">
    <property type="entry name" value="Fe_dep_repress"/>
    <property type="match status" value="1"/>
</dbReference>
<evidence type="ECO:0000259" key="5">
    <source>
        <dbReference type="PROSITE" id="PS50944"/>
    </source>
</evidence>
<dbReference type="PROSITE" id="PS50944">
    <property type="entry name" value="HTH_DTXR"/>
    <property type="match status" value="1"/>
</dbReference>
<feature type="domain" description="HTH dtxR-type" evidence="5">
    <location>
        <begin position="47"/>
        <end position="108"/>
    </location>
</feature>
<accession>A0ABU3WZN5</accession>
<dbReference type="InterPro" id="IPR036390">
    <property type="entry name" value="WH_DNA-bd_sf"/>
</dbReference>
<gene>
    <name evidence="6" type="ORF">F8E02_03930</name>
</gene>
<reference evidence="6 7" key="1">
    <citation type="submission" date="2019-10" db="EMBL/GenBank/DDBJ databases">
        <title>Isolation and characterization of Methanoculleus sp. Wushi-C6 from a hot spring well.</title>
        <authorList>
            <person name="Chen S.-C."/>
            <person name="Lan Z.-H."/>
            <person name="You Y.-T."/>
            <person name="Lai M.-C."/>
        </authorList>
    </citation>
    <scope>NUCLEOTIDE SEQUENCE [LARGE SCALE GENOMIC DNA]</scope>
    <source>
        <strain evidence="6 7">Wushi-C6</strain>
    </source>
</reference>
<evidence type="ECO:0000256" key="2">
    <source>
        <dbReference type="ARBA" id="ARBA00023015"/>
    </source>
</evidence>
<evidence type="ECO:0000313" key="6">
    <source>
        <dbReference type="EMBL" id="MDV2481171.1"/>
    </source>
</evidence>
<protein>
    <submittedName>
        <fullName evidence="6">Metal-dependent transcriptional regulator</fullName>
    </submittedName>
</protein>
<dbReference type="InterPro" id="IPR022689">
    <property type="entry name" value="Iron_dep_repressor"/>
</dbReference>
<dbReference type="SUPFAM" id="SSF47979">
    <property type="entry name" value="Iron-dependent repressor protein, dimerization domain"/>
    <property type="match status" value="1"/>
</dbReference>